<dbReference type="EC" id="2.7.7.7" evidence="2 20"/>
<name>A0A0K8MDH8_9PROT</name>
<evidence type="ECO:0000256" key="6">
    <source>
        <dbReference type="ARBA" id="ARBA00022705"/>
    </source>
</evidence>
<dbReference type="STRING" id="1629334.Cva_00932"/>
<comment type="catalytic activity">
    <reaction evidence="16 20">
        <text>DNA(n) + a 2'-deoxyribonucleoside 5'-triphosphate = DNA(n+1) + diphosphate</text>
        <dbReference type="Rhea" id="RHEA:22508"/>
        <dbReference type="Rhea" id="RHEA-COMP:17339"/>
        <dbReference type="Rhea" id="RHEA-COMP:17340"/>
        <dbReference type="ChEBI" id="CHEBI:33019"/>
        <dbReference type="ChEBI" id="CHEBI:61560"/>
        <dbReference type="ChEBI" id="CHEBI:173112"/>
        <dbReference type="EC" id="2.7.7.7"/>
    </reaction>
</comment>
<dbReference type="GO" id="GO:0046872">
    <property type="term" value="F:metal ion binding"/>
    <property type="evidence" value="ECO:0007669"/>
    <property type="project" value="UniProtKB-KW"/>
</dbReference>
<evidence type="ECO:0000256" key="10">
    <source>
        <dbReference type="ARBA" id="ARBA00022839"/>
    </source>
</evidence>
<keyword evidence="6 20" id="KW-0235">DNA replication</keyword>
<dbReference type="GO" id="GO:0003677">
    <property type="term" value="F:DNA binding"/>
    <property type="evidence" value="ECO:0007669"/>
    <property type="project" value="InterPro"/>
</dbReference>
<comment type="cofactor">
    <cofactor evidence="1 20">
        <name>Mn(2+)</name>
        <dbReference type="ChEBI" id="CHEBI:29035"/>
    </cofactor>
</comment>
<dbReference type="GO" id="GO:0003887">
    <property type="term" value="F:DNA-directed DNA polymerase activity"/>
    <property type="evidence" value="ECO:0007669"/>
    <property type="project" value="UniProtKB-KW"/>
</dbReference>
<evidence type="ECO:0000256" key="7">
    <source>
        <dbReference type="ARBA" id="ARBA00022722"/>
    </source>
</evidence>
<dbReference type="GO" id="GO:0005829">
    <property type="term" value="C:cytosol"/>
    <property type="evidence" value="ECO:0007669"/>
    <property type="project" value="TreeGrafter"/>
</dbReference>
<keyword evidence="10 20" id="KW-0269">Exonuclease</keyword>
<keyword evidence="9 20" id="KW-0378">Hydrolase</keyword>
<evidence type="ECO:0000259" key="21">
    <source>
        <dbReference type="SMART" id="SM00479"/>
    </source>
</evidence>
<keyword evidence="4 20" id="KW-0808">Transferase</keyword>
<dbReference type="SMART" id="SM00479">
    <property type="entry name" value="EXOIII"/>
    <property type="match status" value="1"/>
</dbReference>
<evidence type="ECO:0000256" key="5">
    <source>
        <dbReference type="ARBA" id="ARBA00022695"/>
    </source>
</evidence>
<dbReference type="Gene3D" id="3.30.420.10">
    <property type="entry name" value="Ribonuclease H-like superfamily/Ribonuclease H"/>
    <property type="match status" value="1"/>
</dbReference>
<evidence type="ECO:0000256" key="18">
    <source>
        <dbReference type="PIRSR" id="PIRSR606309-2"/>
    </source>
</evidence>
<evidence type="ECO:0000256" key="9">
    <source>
        <dbReference type="ARBA" id="ARBA00022801"/>
    </source>
</evidence>
<dbReference type="InterPro" id="IPR012337">
    <property type="entry name" value="RNaseH-like_sf"/>
</dbReference>
<dbReference type="SUPFAM" id="SSF53098">
    <property type="entry name" value="Ribonuclease H-like"/>
    <property type="match status" value="1"/>
</dbReference>
<evidence type="ECO:0000313" key="23">
    <source>
        <dbReference type="Proteomes" id="UP000036771"/>
    </source>
</evidence>
<reference evidence="22 23" key="1">
    <citation type="submission" date="2015-03" db="EMBL/GenBank/DDBJ databases">
        <title>Caedibacter varicaedens, whole genome shotgun sequence.</title>
        <authorList>
            <person name="Suzuki H."/>
            <person name="Dapper A.L."/>
            <person name="Gibson A.K."/>
            <person name="Jackson C."/>
            <person name="Lee H."/>
            <person name="Pejaver V.R."/>
            <person name="Doak T."/>
            <person name="Lynch M."/>
        </authorList>
    </citation>
    <scope>NUCLEOTIDE SEQUENCE [LARGE SCALE GENOMIC DNA]</scope>
</reference>
<evidence type="ECO:0000256" key="14">
    <source>
        <dbReference type="ARBA" id="ARBA00025483"/>
    </source>
</evidence>
<keyword evidence="13 19" id="KW-0464">Manganese</keyword>
<protein>
    <recommendedName>
        <fullName evidence="3 20">DNA polymerase III subunit epsilon</fullName>
        <ecNumber evidence="2 20">2.7.7.7</ecNumber>
    </recommendedName>
</protein>
<dbReference type="PANTHER" id="PTHR30231">
    <property type="entry name" value="DNA POLYMERASE III SUBUNIT EPSILON"/>
    <property type="match status" value="1"/>
</dbReference>
<sequence>MREIVLDTETTGFDPESGHRLVEIGCVELYNRLPTGRFYHTYINPERDMPEGAFKVHGLSAEFLSQHRLFREIYDEFLNFIEEDIPLVIHNARFDMNFLNAELKKAGVSQLPFQRAIDTLRMAKEKFPGSPATLDALCKRFKVDLSRREKHGALLDAELLAEVYLELTGGRQDLLILEQERVNRIPFTQDKAIFSSLRPQRSFSVDGEEKKNHQEFLKKLKNPLWLQ</sequence>
<feature type="active site" description="Proton acceptor" evidence="17">
    <location>
        <position position="151"/>
    </location>
</feature>
<gene>
    <name evidence="20 22" type="primary">dnaQ</name>
    <name evidence="22" type="ORF">Cva_00932</name>
</gene>
<dbReference type="NCBIfam" id="TIGR01406">
    <property type="entry name" value="dnaQ_proteo"/>
    <property type="match status" value="1"/>
</dbReference>
<evidence type="ECO:0000256" key="16">
    <source>
        <dbReference type="ARBA" id="ARBA00049244"/>
    </source>
</evidence>
<dbReference type="InterPro" id="IPR013520">
    <property type="entry name" value="Ribonucl_H"/>
</dbReference>
<dbReference type="Pfam" id="PF00929">
    <property type="entry name" value="RNase_T"/>
    <property type="match status" value="1"/>
</dbReference>
<dbReference type="FunFam" id="3.30.420.10:FF:000012">
    <property type="entry name" value="DNA polymerase III subunit epsilon"/>
    <property type="match status" value="1"/>
</dbReference>
<evidence type="ECO:0000256" key="4">
    <source>
        <dbReference type="ARBA" id="ARBA00022679"/>
    </source>
</evidence>
<evidence type="ECO:0000256" key="13">
    <source>
        <dbReference type="ARBA" id="ARBA00023211"/>
    </source>
</evidence>
<feature type="binding site" evidence="19">
    <location>
        <position position="9"/>
    </location>
    <ligand>
        <name>a divalent metal cation</name>
        <dbReference type="ChEBI" id="CHEBI:60240"/>
        <label>1</label>
        <note>catalytic</note>
    </ligand>
</feature>
<keyword evidence="11 19" id="KW-0460">Magnesium</keyword>
<dbReference type="CDD" id="cd06131">
    <property type="entry name" value="DNA_pol_III_epsilon_Ecoli_like"/>
    <property type="match status" value="1"/>
</dbReference>
<feature type="binding site" evidence="18">
    <location>
        <position position="9"/>
    </location>
    <ligand>
        <name>substrate</name>
    </ligand>
</feature>
<evidence type="ECO:0000313" key="22">
    <source>
        <dbReference type="EMBL" id="GAO98283.1"/>
    </source>
</evidence>
<dbReference type="EMBL" id="BBVC01000039">
    <property type="protein sequence ID" value="GAO98283.1"/>
    <property type="molecule type" value="Genomic_DNA"/>
</dbReference>
<dbReference type="InterPro" id="IPR006054">
    <property type="entry name" value="DnaQ"/>
</dbReference>
<dbReference type="GO" id="GO:0008408">
    <property type="term" value="F:3'-5' exonuclease activity"/>
    <property type="evidence" value="ECO:0007669"/>
    <property type="project" value="TreeGrafter"/>
</dbReference>
<evidence type="ECO:0000256" key="3">
    <source>
        <dbReference type="ARBA" id="ARBA00020352"/>
    </source>
</evidence>
<keyword evidence="23" id="KW-1185">Reference proteome</keyword>
<evidence type="ECO:0000256" key="1">
    <source>
        <dbReference type="ARBA" id="ARBA00001936"/>
    </source>
</evidence>
<keyword evidence="8 19" id="KW-0479">Metal-binding</keyword>
<evidence type="ECO:0000256" key="20">
    <source>
        <dbReference type="RuleBase" id="RU364087"/>
    </source>
</evidence>
<dbReference type="NCBIfam" id="NF004316">
    <property type="entry name" value="PRK05711.1"/>
    <property type="match status" value="1"/>
</dbReference>
<proteinExistence type="predicted"/>
<feature type="binding site" evidence="18">
    <location>
        <position position="57"/>
    </location>
    <ligand>
        <name>substrate</name>
    </ligand>
</feature>
<comment type="cofactor">
    <cofactor evidence="19">
        <name>Mg(2+)</name>
        <dbReference type="ChEBI" id="CHEBI:18420"/>
    </cofactor>
    <cofactor evidence="19">
        <name>Mn(2+)</name>
        <dbReference type="ChEBI" id="CHEBI:29035"/>
    </cofactor>
    <text evidence="19">Binds 2 divalent metal cations. Magnesium or manganese.</text>
</comment>
<comment type="subunit">
    <text evidence="15 20">DNA polymerase III contains a core (composed of alpha, epsilon and theta chains) that associates with a tau subunit. This core dimerizes to form the POLIII' complex. PolIII' associates with the gamma complex (composed of gamma, delta, delta', psi and chi chains) and with the beta chain to form the complete DNA polymerase III complex.</text>
</comment>
<dbReference type="OrthoDB" id="9804290at2"/>
<evidence type="ECO:0000256" key="17">
    <source>
        <dbReference type="PIRSR" id="PIRSR606309-1"/>
    </source>
</evidence>
<evidence type="ECO:0000256" key="12">
    <source>
        <dbReference type="ARBA" id="ARBA00022932"/>
    </source>
</evidence>
<comment type="caution">
    <text evidence="22">The sequence shown here is derived from an EMBL/GenBank/DDBJ whole genome shotgun (WGS) entry which is preliminary data.</text>
</comment>
<dbReference type="Proteomes" id="UP000036771">
    <property type="component" value="Unassembled WGS sequence"/>
</dbReference>
<evidence type="ECO:0000256" key="2">
    <source>
        <dbReference type="ARBA" id="ARBA00012417"/>
    </source>
</evidence>
<dbReference type="PANTHER" id="PTHR30231:SF41">
    <property type="entry name" value="DNA POLYMERASE III SUBUNIT EPSILON"/>
    <property type="match status" value="1"/>
</dbReference>
<accession>A0A0K8MDH8</accession>
<organism evidence="22 23">
    <name type="scientific">Caedimonas varicaedens</name>
    <dbReference type="NCBI Taxonomy" id="1629334"/>
    <lineage>
        <taxon>Bacteria</taxon>
        <taxon>Pseudomonadati</taxon>
        <taxon>Pseudomonadota</taxon>
        <taxon>Alphaproteobacteria</taxon>
        <taxon>Holosporales</taxon>
        <taxon>Caedimonadaceae</taxon>
        <taxon>Caedimonas</taxon>
    </lineage>
</organism>
<feature type="binding site" evidence="18">
    <location>
        <position position="7"/>
    </location>
    <ligand>
        <name>substrate</name>
    </ligand>
</feature>
<evidence type="ECO:0000256" key="11">
    <source>
        <dbReference type="ARBA" id="ARBA00022842"/>
    </source>
</evidence>
<feature type="binding site" evidence="19">
    <location>
        <position position="7"/>
    </location>
    <ligand>
        <name>a divalent metal cation</name>
        <dbReference type="ChEBI" id="CHEBI:60240"/>
        <label>1</label>
        <note>catalytic</note>
    </ligand>
</feature>
<feature type="binding site" evidence="18">
    <location>
        <position position="156"/>
    </location>
    <ligand>
        <name>substrate</name>
    </ligand>
</feature>
<keyword evidence="12 20" id="KW-0239">DNA-directed DNA polymerase</keyword>
<keyword evidence="5 20" id="KW-0548">Nucleotidyltransferase</keyword>
<comment type="function">
    <text evidence="14 20">DNA polymerase III is a complex, multichain enzyme responsible for most of the replicative synthesis in bacteria. The epsilon subunit contain the editing function and is a proofreading 3'-5' exonuclease.</text>
</comment>
<evidence type="ECO:0000256" key="15">
    <source>
        <dbReference type="ARBA" id="ARBA00026073"/>
    </source>
</evidence>
<evidence type="ECO:0000256" key="19">
    <source>
        <dbReference type="PIRSR" id="PIRSR606309-3"/>
    </source>
</evidence>
<dbReference type="NCBIfam" id="TIGR00573">
    <property type="entry name" value="dnaq"/>
    <property type="match status" value="1"/>
</dbReference>
<dbReference type="GO" id="GO:0045004">
    <property type="term" value="P:DNA replication proofreading"/>
    <property type="evidence" value="ECO:0007669"/>
    <property type="project" value="TreeGrafter"/>
</dbReference>
<dbReference type="AlphaFoldDB" id="A0A0K8MDH8"/>
<dbReference type="InterPro" id="IPR006309">
    <property type="entry name" value="DnaQ_proteo"/>
</dbReference>
<feature type="binding site" evidence="19">
    <location>
        <position position="156"/>
    </location>
    <ligand>
        <name>a divalent metal cation</name>
        <dbReference type="ChEBI" id="CHEBI:60240"/>
        <label>1</label>
        <note>catalytic</note>
    </ligand>
</feature>
<keyword evidence="7 20" id="KW-0540">Nuclease</keyword>
<evidence type="ECO:0000256" key="8">
    <source>
        <dbReference type="ARBA" id="ARBA00022723"/>
    </source>
</evidence>
<dbReference type="InterPro" id="IPR036397">
    <property type="entry name" value="RNaseH_sf"/>
</dbReference>
<feature type="domain" description="Exonuclease" evidence="21">
    <location>
        <begin position="2"/>
        <end position="173"/>
    </location>
</feature>